<proteinExistence type="predicted"/>
<sequence>MLTEEWLGTVEELPIRCLTAASCAQHRAIINAAVAALRDDNGEDEDNENDEDEHEDEDIFSEFPQQTDDELQSDETLSITTDISEEDQQVMMLDTSGDDIFVEEVVIGEEAFADELMPERKKICKEFKKVINIVSAVLSNIGMVVSSLNKASHGAGYIKKIDVQQYLNKDSDFIYNAMRSEEGDEFAGDIWAISSETAVKFQFHSLSNGQPPSIEMQVDGFRATFDDAVLKHLSAFMYDDQRTSVPLNFKINVINTQIIVKIRPKGKTIPSQIKRLCRRACKGKG</sequence>
<gene>
    <name evidence="1" type="ORF">NAV_LOCUS1473</name>
</gene>
<dbReference type="OrthoDB" id="5847865at2759"/>
<name>A0A498SC05_ACAVI</name>
<evidence type="ECO:0000313" key="1">
    <source>
        <dbReference type="EMBL" id="VBB26643.1"/>
    </source>
</evidence>
<dbReference type="EMBL" id="UPTC01000128">
    <property type="protein sequence ID" value="VBB26643.1"/>
    <property type="molecule type" value="Genomic_DNA"/>
</dbReference>
<accession>A0A498SC05</accession>
<protein>
    <submittedName>
        <fullName evidence="1">Uncharacterized protein</fullName>
    </submittedName>
</protein>
<dbReference type="Proteomes" id="UP000276991">
    <property type="component" value="Unassembled WGS sequence"/>
</dbReference>
<dbReference type="AlphaFoldDB" id="A0A498SC05"/>
<evidence type="ECO:0000313" key="2">
    <source>
        <dbReference type="Proteomes" id="UP000276991"/>
    </source>
</evidence>
<reference evidence="1 2" key="1">
    <citation type="submission" date="2018-08" db="EMBL/GenBank/DDBJ databases">
        <authorList>
            <person name="Laetsch R D."/>
            <person name="Stevens L."/>
            <person name="Kumar S."/>
            <person name="Blaxter L. M."/>
        </authorList>
    </citation>
    <scope>NUCLEOTIDE SEQUENCE [LARGE SCALE GENOMIC DNA]</scope>
</reference>
<keyword evidence="2" id="KW-1185">Reference proteome</keyword>
<organism evidence="1 2">
    <name type="scientific">Acanthocheilonema viteae</name>
    <name type="common">Filarial nematode worm</name>
    <name type="synonym">Dipetalonema viteae</name>
    <dbReference type="NCBI Taxonomy" id="6277"/>
    <lineage>
        <taxon>Eukaryota</taxon>
        <taxon>Metazoa</taxon>
        <taxon>Ecdysozoa</taxon>
        <taxon>Nematoda</taxon>
        <taxon>Chromadorea</taxon>
        <taxon>Rhabditida</taxon>
        <taxon>Spirurina</taxon>
        <taxon>Spiruromorpha</taxon>
        <taxon>Filarioidea</taxon>
        <taxon>Onchocercidae</taxon>
        <taxon>Acanthocheilonema</taxon>
    </lineage>
</organism>